<keyword evidence="11" id="KW-1185">Reference proteome</keyword>
<reference evidence="10 11" key="1">
    <citation type="submission" date="2020-06" db="EMBL/GenBank/DDBJ databases">
        <title>Transcriptomic and genomic resources for Thalictrum thalictroides and T. hernandezii: Facilitating candidate gene discovery in an emerging model plant lineage.</title>
        <authorList>
            <person name="Arias T."/>
            <person name="Riano-Pachon D.M."/>
            <person name="Di Stilio V.S."/>
        </authorList>
    </citation>
    <scope>NUCLEOTIDE SEQUENCE [LARGE SCALE GENOMIC DNA]</scope>
    <source>
        <strain evidence="11">cv. WT478/WT964</strain>
        <tissue evidence="10">Leaves</tissue>
    </source>
</reference>
<dbReference type="InterPro" id="IPR003609">
    <property type="entry name" value="Pan_app"/>
</dbReference>
<evidence type="ECO:0000256" key="6">
    <source>
        <dbReference type="ARBA" id="ARBA00022840"/>
    </source>
</evidence>
<organism evidence="10 11">
    <name type="scientific">Thalictrum thalictroides</name>
    <name type="common">Rue-anemone</name>
    <name type="synonym">Anemone thalictroides</name>
    <dbReference type="NCBI Taxonomy" id="46969"/>
    <lineage>
        <taxon>Eukaryota</taxon>
        <taxon>Viridiplantae</taxon>
        <taxon>Streptophyta</taxon>
        <taxon>Embryophyta</taxon>
        <taxon>Tracheophyta</taxon>
        <taxon>Spermatophyta</taxon>
        <taxon>Magnoliopsida</taxon>
        <taxon>Ranunculales</taxon>
        <taxon>Ranunculaceae</taxon>
        <taxon>Thalictroideae</taxon>
        <taxon>Thalictrum</taxon>
    </lineage>
</organism>
<protein>
    <submittedName>
        <fullName evidence="10">Cysteine-rich receptor-like protein kinase</fullName>
    </submittedName>
</protein>
<evidence type="ECO:0000313" key="11">
    <source>
        <dbReference type="Proteomes" id="UP000554482"/>
    </source>
</evidence>
<dbReference type="InterPro" id="IPR011009">
    <property type="entry name" value="Kinase-like_dom_sf"/>
</dbReference>
<keyword evidence="2" id="KW-0808">Transferase</keyword>
<proteinExistence type="predicted"/>
<evidence type="ECO:0000256" key="7">
    <source>
        <dbReference type="ARBA" id="ARBA00023157"/>
    </source>
</evidence>
<evidence type="ECO:0000259" key="9">
    <source>
        <dbReference type="PROSITE" id="PS50948"/>
    </source>
</evidence>
<dbReference type="Gene3D" id="1.10.510.10">
    <property type="entry name" value="Transferase(Phosphotransferase) domain 1"/>
    <property type="match status" value="1"/>
</dbReference>
<dbReference type="EMBL" id="JABWDY010017334">
    <property type="protein sequence ID" value="KAF5195425.1"/>
    <property type="molecule type" value="Genomic_DNA"/>
</dbReference>
<dbReference type="PANTHER" id="PTHR27002">
    <property type="entry name" value="RECEPTOR-LIKE SERINE/THREONINE-PROTEIN KINASE SD1-8"/>
    <property type="match status" value="1"/>
</dbReference>
<evidence type="ECO:0000256" key="5">
    <source>
        <dbReference type="ARBA" id="ARBA00022777"/>
    </source>
</evidence>
<dbReference type="GO" id="GO:0005886">
    <property type="term" value="C:plasma membrane"/>
    <property type="evidence" value="ECO:0007669"/>
    <property type="project" value="TreeGrafter"/>
</dbReference>
<dbReference type="Pfam" id="PF08276">
    <property type="entry name" value="PAN_2"/>
    <property type="match status" value="1"/>
</dbReference>
<evidence type="ECO:0000256" key="3">
    <source>
        <dbReference type="ARBA" id="ARBA00022729"/>
    </source>
</evidence>
<evidence type="ECO:0000256" key="1">
    <source>
        <dbReference type="ARBA" id="ARBA00022527"/>
    </source>
</evidence>
<evidence type="ECO:0000256" key="2">
    <source>
        <dbReference type="ARBA" id="ARBA00022679"/>
    </source>
</evidence>
<keyword evidence="1" id="KW-0723">Serine/threonine-protein kinase</keyword>
<accession>A0A7J6WG86</accession>
<dbReference type="Proteomes" id="UP000554482">
    <property type="component" value="Unassembled WGS sequence"/>
</dbReference>
<dbReference type="GO" id="GO:0048544">
    <property type="term" value="P:recognition of pollen"/>
    <property type="evidence" value="ECO:0007669"/>
    <property type="project" value="InterPro"/>
</dbReference>
<sequence length="436" mass="48999">MNFSGQFNQLSWVGDSQEWFSLWSQPRQQCEVYRYCGEFGICQHNASVCTCLNGFQPRSPLDWNLNEFSGGCVRKTSLQCGDDDRFLPVHLVIETSNQRLNDDIETADNCEQSCLNDCSCNAYAYNTSCLLWNESLFNLQRFQDGNGGISIQLRLAASEIPSPEGKKPLKAYIIVLIAVSILICILGCFLFAYKMKQRGKIKYRIRETSPAVFSIDREAEQGKLELPSFDLSTVAAATNNFSNKLGQGGFGSVYKGKLQDEHFGMARIFGGKQTLANTNRVVGTYGYMSPEYAMEGTFSEKSDVFSFGVMVLEIVSSKKNSNFYFLEESYNLLGYVWQKWNVNKVFEIMDPTLSDSYNLQELLRCIHIGLLCVQDHFLDRPTMSAIVSMLGSEGALPLPKQPAFTIERKTQLSDILVNINDAVSINLVTITKPEGR</sequence>
<keyword evidence="3" id="KW-0732">Signal</keyword>
<evidence type="ECO:0000256" key="8">
    <source>
        <dbReference type="SAM" id="Phobius"/>
    </source>
</evidence>
<keyword evidence="10" id="KW-0675">Receptor</keyword>
<dbReference type="PANTHER" id="PTHR27002:SF1082">
    <property type="entry name" value="OS06G0693000 PROTEIN"/>
    <property type="match status" value="1"/>
</dbReference>
<keyword evidence="7" id="KW-1015">Disulfide bond</keyword>
<dbReference type="PROSITE" id="PS50948">
    <property type="entry name" value="PAN"/>
    <property type="match status" value="1"/>
</dbReference>
<dbReference type="GO" id="GO:0004674">
    <property type="term" value="F:protein serine/threonine kinase activity"/>
    <property type="evidence" value="ECO:0007669"/>
    <property type="project" value="UniProtKB-KW"/>
</dbReference>
<dbReference type="Pfam" id="PF00954">
    <property type="entry name" value="S_locus_glycop"/>
    <property type="match status" value="1"/>
</dbReference>
<dbReference type="GO" id="GO:0005524">
    <property type="term" value="F:ATP binding"/>
    <property type="evidence" value="ECO:0007669"/>
    <property type="project" value="UniProtKB-KW"/>
</dbReference>
<feature type="transmembrane region" description="Helical" evidence="8">
    <location>
        <begin position="171"/>
        <end position="193"/>
    </location>
</feature>
<gene>
    <name evidence="10" type="ORF">FRX31_014985</name>
</gene>
<dbReference type="AlphaFoldDB" id="A0A7J6WG86"/>
<dbReference type="SMART" id="SM00473">
    <property type="entry name" value="PAN_AP"/>
    <property type="match status" value="1"/>
</dbReference>
<dbReference type="InterPro" id="IPR000858">
    <property type="entry name" value="S_locus_glycoprot_dom"/>
</dbReference>
<dbReference type="FunFam" id="1.10.510.10:FF:001722">
    <property type="entry name" value="G-type lectin S-receptor-like serine/threonine-protein kinase B120"/>
    <property type="match status" value="1"/>
</dbReference>
<name>A0A7J6WG86_THATH</name>
<keyword evidence="5 10" id="KW-0418">Kinase</keyword>
<keyword evidence="8" id="KW-0812">Transmembrane</keyword>
<feature type="domain" description="Apple" evidence="9">
    <location>
        <begin position="80"/>
        <end position="156"/>
    </location>
</feature>
<evidence type="ECO:0000256" key="4">
    <source>
        <dbReference type="ARBA" id="ARBA00022741"/>
    </source>
</evidence>
<evidence type="ECO:0000313" key="10">
    <source>
        <dbReference type="EMBL" id="KAF5195425.1"/>
    </source>
</evidence>
<keyword evidence="4" id="KW-0547">Nucleotide-binding</keyword>
<dbReference type="SUPFAM" id="SSF56112">
    <property type="entry name" value="Protein kinase-like (PK-like)"/>
    <property type="match status" value="1"/>
</dbReference>
<dbReference type="Pfam" id="PF07714">
    <property type="entry name" value="PK_Tyr_Ser-Thr"/>
    <property type="match status" value="1"/>
</dbReference>
<comment type="caution">
    <text evidence="10">The sequence shown here is derived from an EMBL/GenBank/DDBJ whole genome shotgun (WGS) entry which is preliminary data.</text>
</comment>
<keyword evidence="8" id="KW-1133">Transmembrane helix</keyword>
<dbReference type="OrthoDB" id="836927at2759"/>
<dbReference type="InterPro" id="IPR001245">
    <property type="entry name" value="Ser-Thr/Tyr_kinase_cat_dom"/>
</dbReference>
<dbReference type="CDD" id="cd01098">
    <property type="entry name" value="PAN_AP_plant"/>
    <property type="match status" value="1"/>
</dbReference>
<keyword evidence="8" id="KW-0472">Membrane</keyword>
<keyword evidence="6" id="KW-0067">ATP-binding</keyword>